<sequence>MIVVHNYLHHLRKFYMLLVLLADFLERRRTNKSSKDKGHLQTHIRTPEGSTRKIWSTKRLKDSVEGCAFHMAQAWNRRRDKLGPAKYFTNSNRTIFSSLQRMLNCDHPPLATLIKTLKDLDLEAKCMPHEGKELRKRDALRRQRIKEEMAW</sequence>
<accession>A0A0C2D6D9</accession>
<organism evidence="1 2">
    <name type="scientific">Ancylostoma duodenale</name>
    <dbReference type="NCBI Taxonomy" id="51022"/>
    <lineage>
        <taxon>Eukaryota</taxon>
        <taxon>Metazoa</taxon>
        <taxon>Ecdysozoa</taxon>
        <taxon>Nematoda</taxon>
        <taxon>Chromadorea</taxon>
        <taxon>Rhabditida</taxon>
        <taxon>Rhabditina</taxon>
        <taxon>Rhabditomorpha</taxon>
        <taxon>Strongyloidea</taxon>
        <taxon>Ancylostomatidae</taxon>
        <taxon>Ancylostomatinae</taxon>
        <taxon>Ancylostoma</taxon>
    </lineage>
</organism>
<keyword evidence="2" id="KW-1185">Reference proteome</keyword>
<reference evidence="1 2" key="1">
    <citation type="submission" date="2013-12" db="EMBL/GenBank/DDBJ databases">
        <title>Draft genome of the parsitic nematode Ancylostoma duodenale.</title>
        <authorList>
            <person name="Mitreva M."/>
        </authorList>
    </citation>
    <scope>NUCLEOTIDE SEQUENCE [LARGE SCALE GENOMIC DNA]</scope>
    <source>
        <strain evidence="1 2">Zhejiang</strain>
    </source>
</reference>
<evidence type="ECO:0000313" key="2">
    <source>
        <dbReference type="Proteomes" id="UP000054047"/>
    </source>
</evidence>
<dbReference type="Proteomes" id="UP000054047">
    <property type="component" value="Unassembled WGS sequence"/>
</dbReference>
<name>A0A0C2D6D9_9BILA</name>
<protein>
    <submittedName>
        <fullName evidence="1">Uncharacterized protein</fullName>
    </submittedName>
</protein>
<dbReference type="EMBL" id="KN727666">
    <property type="protein sequence ID" value="KIH65183.1"/>
    <property type="molecule type" value="Genomic_DNA"/>
</dbReference>
<proteinExistence type="predicted"/>
<dbReference type="AlphaFoldDB" id="A0A0C2D6D9"/>
<evidence type="ECO:0000313" key="1">
    <source>
        <dbReference type="EMBL" id="KIH65183.1"/>
    </source>
</evidence>
<gene>
    <name evidence="1" type="ORF">ANCDUO_04497</name>
</gene>